<dbReference type="VEuPathDB" id="FungiDB:A1O9_02596"/>
<evidence type="ECO:0000256" key="5">
    <source>
        <dbReference type="ARBA" id="ARBA00023242"/>
    </source>
</evidence>
<evidence type="ECO:0000256" key="3">
    <source>
        <dbReference type="ARBA" id="ARBA00023125"/>
    </source>
</evidence>
<dbReference type="PANTHER" id="PTHR31845">
    <property type="entry name" value="FINGER DOMAIN PROTEIN, PUTATIVE-RELATED"/>
    <property type="match status" value="1"/>
</dbReference>
<evidence type="ECO:0000256" key="2">
    <source>
        <dbReference type="ARBA" id="ARBA00023015"/>
    </source>
</evidence>
<name>A0A072PMN6_9EURO</name>
<dbReference type="GO" id="GO:0005634">
    <property type="term" value="C:nucleus"/>
    <property type="evidence" value="ECO:0007669"/>
    <property type="project" value="UniProtKB-SubCell"/>
</dbReference>
<comment type="subcellular location">
    <subcellularLocation>
        <location evidence="1">Nucleus</location>
    </subcellularLocation>
</comment>
<comment type="caution">
    <text evidence="7">The sequence shown here is derived from an EMBL/GenBank/DDBJ whole genome shotgun (WGS) entry which is preliminary data.</text>
</comment>
<dbReference type="EMBL" id="AMGV01000002">
    <property type="protein sequence ID" value="KEF61032.1"/>
    <property type="molecule type" value="Genomic_DNA"/>
</dbReference>
<dbReference type="PANTHER" id="PTHR31845:SF21">
    <property type="entry name" value="REGULATORY PROTEIN LEU3"/>
    <property type="match status" value="1"/>
</dbReference>
<proteinExistence type="predicted"/>
<evidence type="ECO:0000256" key="1">
    <source>
        <dbReference type="ARBA" id="ARBA00004123"/>
    </source>
</evidence>
<dbReference type="CDD" id="cd12148">
    <property type="entry name" value="fungal_TF_MHR"/>
    <property type="match status" value="1"/>
</dbReference>
<gene>
    <name evidence="7" type="ORF">A1O9_02596</name>
</gene>
<accession>A0A072PMN6</accession>
<reference evidence="7 8" key="1">
    <citation type="submission" date="2013-03" db="EMBL/GenBank/DDBJ databases">
        <title>The Genome Sequence of Exophiala aquamarina CBS 119918.</title>
        <authorList>
            <consortium name="The Broad Institute Genomics Platform"/>
            <person name="Cuomo C."/>
            <person name="de Hoog S."/>
            <person name="Gorbushina A."/>
            <person name="Walker B."/>
            <person name="Young S.K."/>
            <person name="Zeng Q."/>
            <person name="Gargeya S."/>
            <person name="Fitzgerald M."/>
            <person name="Haas B."/>
            <person name="Abouelleil A."/>
            <person name="Allen A.W."/>
            <person name="Alvarado L."/>
            <person name="Arachchi H.M."/>
            <person name="Berlin A.M."/>
            <person name="Chapman S.B."/>
            <person name="Gainer-Dewar J."/>
            <person name="Goldberg J."/>
            <person name="Griggs A."/>
            <person name="Gujja S."/>
            <person name="Hansen M."/>
            <person name="Howarth C."/>
            <person name="Imamovic A."/>
            <person name="Ireland A."/>
            <person name="Larimer J."/>
            <person name="McCowan C."/>
            <person name="Murphy C."/>
            <person name="Pearson M."/>
            <person name="Poon T.W."/>
            <person name="Priest M."/>
            <person name="Roberts A."/>
            <person name="Saif S."/>
            <person name="Shea T."/>
            <person name="Sisk P."/>
            <person name="Sykes S."/>
            <person name="Wortman J."/>
            <person name="Nusbaum C."/>
            <person name="Birren B."/>
        </authorList>
    </citation>
    <scope>NUCLEOTIDE SEQUENCE [LARGE SCALE GENOMIC DNA]</scope>
    <source>
        <strain evidence="7 8">CBS 119918</strain>
    </source>
</reference>
<evidence type="ECO:0000256" key="4">
    <source>
        <dbReference type="ARBA" id="ARBA00023163"/>
    </source>
</evidence>
<organism evidence="7 8">
    <name type="scientific">Exophiala aquamarina CBS 119918</name>
    <dbReference type="NCBI Taxonomy" id="1182545"/>
    <lineage>
        <taxon>Eukaryota</taxon>
        <taxon>Fungi</taxon>
        <taxon>Dikarya</taxon>
        <taxon>Ascomycota</taxon>
        <taxon>Pezizomycotina</taxon>
        <taxon>Eurotiomycetes</taxon>
        <taxon>Chaetothyriomycetidae</taxon>
        <taxon>Chaetothyriales</taxon>
        <taxon>Herpotrichiellaceae</taxon>
        <taxon>Exophiala</taxon>
    </lineage>
</organism>
<sequence>MLETSARCRARAVGVRSSIARFHRPTKGSNDEGRRTRKSPGIQVFSPDTYKCRKSELQAEVQSLRNQLQQAAFSEYHEPPVDFLSHGTLRNGGQLQLGLEEIDGSRSFSTEVDQFMSPPENSQKQYAIEQEQQCSSTPKTAEGSWAIGDLTVGQTEMQDCFNLFLQNYLPHQPVVDANLRPHECYNESTLLFWTIISIGSRRYAKDPTLVILLAPKVKELVGKAILSTDGSLCTIQAFLLLCAWPLPFDSLSRDYTPTVAGAVLSIAMTNGLHVLGVGQDFSRTKLPDDSRRTQLRTKLWSICIATCQRWSIGPSAMFMLLSLIKRYCRISAINGTPPIWIPDTYDRPSNRHAYDSVPGSVRFQKRLNQLHTEALFNVETQALPSPTTERDLRIVTMIEAWRLTRSTLEHECPTLVGKSEVVGRCAYKLTTADQFALTAATLQIQQFYLFLSRGQIDALKIQTLFATSCSLVELAMSLDQVQQFCDYAPLFLIKHLHLAAVLIMRLERSVARESLDVPRGKRCYFGIIQMHKKISVRADDFWARCSICFSQMWMSRKAYRKVDGTTDTLKLRCHSRLGMSVLYESYWWWRAEFTGEPLPFKDEDIDGKYSDSALSLNPDYYVPSLTFMTRRDHNIKWGNCRHSRHRVRSKLNGCGLVAISPDRFLIAIPGKHSHR</sequence>
<dbReference type="HOGENOM" id="CLU_011455_2_1_1"/>
<keyword evidence="4" id="KW-0804">Transcription</keyword>
<keyword evidence="3" id="KW-0238">DNA-binding</keyword>
<protein>
    <recommendedName>
        <fullName evidence="9">Transcription factor domain-containing protein</fullName>
    </recommendedName>
</protein>
<dbReference type="STRING" id="1182545.A0A072PMN6"/>
<feature type="region of interest" description="Disordered" evidence="6">
    <location>
        <begin position="21"/>
        <end position="41"/>
    </location>
</feature>
<evidence type="ECO:0008006" key="9">
    <source>
        <dbReference type="Google" id="ProtNLM"/>
    </source>
</evidence>
<dbReference type="GeneID" id="25277538"/>
<keyword evidence="5" id="KW-0539">Nucleus</keyword>
<dbReference type="Proteomes" id="UP000027920">
    <property type="component" value="Unassembled WGS sequence"/>
</dbReference>
<evidence type="ECO:0000256" key="6">
    <source>
        <dbReference type="SAM" id="MobiDB-lite"/>
    </source>
</evidence>
<dbReference type="RefSeq" id="XP_013263622.1">
    <property type="nucleotide sequence ID" value="XM_013408168.1"/>
</dbReference>
<dbReference type="AlphaFoldDB" id="A0A072PMN6"/>
<evidence type="ECO:0000313" key="7">
    <source>
        <dbReference type="EMBL" id="KEF61032.1"/>
    </source>
</evidence>
<keyword evidence="8" id="KW-1185">Reference proteome</keyword>
<dbReference type="InterPro" id="IPR051089">
    <property type="entry name" value="prtT"/>
</dbReference>
<dbReference type="GO" id="GO:0000976">
    <property type="term" value="F:transcription cis-regulatory region binding"/>
    <property type="evidence" value="ECO:0007669"/>
    <property type="project" value="TreeGrafter"/>
</dbReference>
<keyword evidence="2" id="KW-0805">Transcription regulation</keyword>
<evidence type="ECO:0000313" key="8">
    <source>
        <dbReference type="Proteomes" id="UP000027920"/>
    </source>
</evidence>
<dbReference type="OrthoDB" id="3163292at2759"/>
<dbReference type="GO" id="GO:0000981">
    <property type="term" value="F:DNA-binding transcription factor activity, RNA polymerase II-specific"/>
    <property type="evidence" value="ECO:0007669"/>
    <property type="project" value="TreeGrafter"/>
</dbReference>